<keyword evidence="3 4" id="KW-0067">ATP-binding</keyword>
<dbReference type="InterPro" id="IPR052032">
    <property type="entry name" value="ATP-dep_AA_Ligase"/>
</dbReference>
<dbReference type="GO" id="GO:0005524">
    <property type="term" value="F:ATP binding"/>
    <property type="evidence" value="ECO:0007669"/>
    <property type="project" value="UniProtKB-UniRule"/>
</dbReference>
<dbReference type="GO" id="GO:0046872">
    <property type="term" value="F:metal ion binding"/>
    <property type="evidence" value="ECO:0007669"/>
    <property type="project" value="InterPro"/>
</dbReference>
<evidence type="ECO:0000256" key="3">
    <source>
        <dbReference type="ARBA" id="ARBA00022840"/>
    </source>
</evidence>
<evidence type="ECO:0000313" key="6">
    <source>
        <dbReference type="EMBL" id="KGP64101.1"/>
    </source>
</evidence>
<dbReference type="Pfam" id="PF13535">
    <property type="entry name" value="ATP-grasp_4"/>
    <property type="match status" value="1"/>
</dbReference>
<comment type="caution">
    <text evidence="6">The sequence shown here is derived from an EMBL/GenBank/DDBJ whole genome shotgun (WGS) entry which is preliminary data.</text>
</comment>
<evidence type="ECO:0000256" key="2">
    <source>
        <dbReference type="ARBA" id="ARBA00022741"/>
    </source>
</evidence>
<reference evidence="6 7" key="1">
    <citation type="submission" date="2014-05" db="EMBL/GenBank/DDBJ databases">
        <authorList>
            <person name="Rizzardi K."/>
            <person name="Winiecka-Krusnell J."/>
            <person name="Ramliden M."/>
            <person name="Alm E."/>
            <person name="Andersson S."/>
            <person name="Byfors S."/>
        </authorList>
    </citation>
    <scope>NUCLEOTIDE SEQUENCE [LARGE SCALE GENOMIC DNA]</scope>
    <source>
        <strain evidence="6 7">LEGN</strain>
    </source>
</reference>
<dbReference type="EMBL" id="JNCF01000005">
    <property type="protein sequence ID" value="KGP64101.1"/>
    <property type="molecule type" value="Genomic_DNA"/>
</dbReference>
<dbReference type="PROSITE" id="PS50975">
    <property type="entry name" value="ATP_GRASP"/>
    <property type="match status" value="1"/>
</dbReference>
<dbReference type="STRING" id="1498499.EP47_08120"/>
<keyword evidence="2 4" id="KW-0547">Nucleotide-binding</keyword>
<accession>A0A0A2SWI7</accession>
<evidence type="ECO:0000256" key="4">
    <source>
        <dbReference type="PROSITE-ProRule" id="PRU00409"/>
    </source>
</evidence>
<keyword evidence="1" id="KW-0436">Ligase</keyword>
<organism evidence="6 7">
    <name type="scientific">Legionella norrlandica</name>
    <dbReference type="NCBI Taxonomy" id="1498499"/>
    <lineage>
        <taxon>Bacteria</taxon>
        <taxon>Pseudomonadati</taxon>
        <taxon>Pseudomonadota</taxon>
        <taxon>Gammaproteobacteria</taxon>
        <taxon>Legionellales</taxon>
        <taxon>Legionellaceae</taxon>
        <taxon>Legionella</taxon>
    </lineage>
</organism>
<dbReference type="SUPFAM" id="SSF56059">
    <property type="entry name" value="Glutathione synthetase ATP-binding domain-like"/>
    <property type="match status" value="1"/>
</dbReference>
<dbReference type="RefSeq" id="WP_035887238.1">
    <property type="nucleotide sequence ID" value="NZ_JNCF01000005.1"/>
</dbReference>
<dbReference type="GO" id="GO:0016874">
    <property type="term" value="F:ligase activity"/>
    <property type="evidence" value="ECO:0007669"/>
    <property type="project" value="UniProtKB-KW"/>
</dbReference>
<dbReference type="PANTHER" id="PTHR43585:SF2">
    <property type="entry name" value="ATP-GRASP ENZYME FSQD"/>
    <property type="match status" value="1"/>
</dbReference>
<evidence type="ECO:0000313" key="7">
    <source>
        <dbReference type="Proteomes" id="UP000054422"/>
    </source>
</evidence>
<dbReference type="Gene3D" id="3.30.470.20">
    <property type="entry name" value="ATP-grasp fold, B domain"/>
    <property type="match status" value="1"/>
</dbReference>
<proteinExistence type="predicted"/>
<sequence>MNRPVVIVEPLSSGIELAPTFKSRGIPAIAITFKSPNWIGFGAKIQPSDFAEIIPYQPNLVEVLRKYNPLAIIPGTEEGVPLAEELATALTPQFTNDPKKSLHRLHKALMQKALDEAGVPALKTLNTSSENEVEIWIKTNELADSPLIIKPPISAGSDKVFHIPAMGDWKRAFNHVLTEPSKITGKISETVVVQEQAIGTEFAVGTVSANGKHYLAHLIKYNKTSSNDRKTVFDYVEFVPYSEGIHSELFDYTQKALDALGVRWGAAHNEIMLTEKGPRLIESGARMCGGPVVGFAREATGSSQADKLVEIYAHGDVVTKNYDFKKTVVPVFLKSPAKGTISNIEAFDEVSMLPTLLNKYIWFKNGDQVPQTVDYLTSIGIISLAGDRESIFLDYQKIRHMESKLIIHKV</sequence>
<dbReference type="OrthoDB" id="24041at2"/>
<feature type="domain" description="ATP-grasp" evidence="5">
    <location>
        <begin position="111"/>
        <end position="313"/>
    </location>
</feature>
<protein>
    <recommendedName>
        <fullName evidence="5">ATP-grasp domain-containing protein</fullName>
    </recommendedName>
</protein>
<dbReference type="NCBIfam" id="NF005543">
    <property type="entry name" value="PRK07206.1"/>
    <property type="match status" value="1"/>
</dbReference>
<name>A0A0A2SWI7_9GAMM</name>
<dbReference type="Proteomes" id="UP000054422">
    <property type="component" value="Unassembled WGS sequence"/>
</dbReference>
<keyword evidence="7" id="KW-1185">Reference proteome</keyword>
<dbReference type="InterPro" id="IPR011761">
    <property type="entry name" value="ATP-grasp"/>
</dbReference>
<gene>
    <name evidence="6" type="ORF">EP47_08120</name>
</gene>
<evidence type="ECO:0000256" key="1">
    <source>
        <dbReference type="ARBA" id="ARBA00022598"/>
    </source>
</evidence>
<dbReference type="PANTHER" id="PTHR43585">
    <property type="entry name" value="FUMIPYRROLE BIOSYNTHESIS PROTEIN C"/>
    <property type="match status" value="1"/>
</dbReference>
<evidence type="ECO:0000259" key="5">
    <source>
        <dbReference type="PROSITE" id="PS50975"/>
    </source>
</evidence>
<dbReference type="AlphaFoldDB" id="A0A0A2SWI7"/>